<accession>A0ABX0V095</accession>
<name>A0ABX0V095_9HYPH</name>
<sequence length="169" mass="18935">MKNLIAACISVLFFTPATAADPEGWTFIQNKDRLTDIETISAALTTSYGKIIGSGRKSSAGIAVTCSQQTYGILIYFGDRIAFDSDKKIEYRFDKNPSKSVDYEPLNGNIYYAKLKYRDDIKDFVSEALRSDTLYIRVHSRFDAAEAEFSVSKNIDEVSSVLNDCIELH</sequence>
<reference evidence="2 3" key="1">
    <citation type="submission" date="2020-03" db="EMBL/GenBank/DDBJ databases">
        <title>Genomic Encyclopedia of Type Strains, Phase IV (KMG-IV): sequencing the most valuable type-strain genomes for metagenomic binning, comparative biology and taxonomic classification.</title>
        <authorList>
            <person name="Goeker M."/>
        </authorList>
    </citation>
    <scope>NUCLEOTIDE SEQUENCE [LARGE SCALE GENOMIC DNA]</scope>
    <source>
        <strain evidence="2 3">DSM 103870</strain>
    </source>
</reference>
<proteinExistence type="predicted"/>
<evidence type="ECO:0000256" key="1">
    <source>
        <dbReference type="SAM" id="SignalP"/>
    </source>
</evidence>
<protein>
    <submittedName>
        <fullName evidence="2">Uncharacterized protein</fullName>
    </submittedName>
</protein>
<evidence type="ECO:0000313" key="3">
    <source>
        <dbReference type="Proteomes" id="UP001429580"/>
    </source>
</evidence>
<keyword evidence="1" id="KW-0732">Signal</keyword>
<feature type="signal peptide" evidence="1">
    <location>
        <begin position="1"/>
        <end position="19"/>
    </location>
</feature>
<organism evidence="2 3">
    <name type="scientific">Pseudochelatococcus lubricantis</name>
    <dbReference type="NCBI Taxonomy" id="1538102"/>
    <lineage>
        <taxon>Bacteria</taxon>
        <taxon>Pseudomonadati</taxon>
        <taxon>Pseudomonadota</taxon>
        <taxon>Alphaproteobacteria</taxon>
        <taxon>Hyphomicrobiales</taxon>
        <taxon>Chelatococcaceae</taxon>
        <taxon>Pseudochelatococcus</taxon>
    </lineage>
</organism>
<dbReference type="Proteomes" id="UP001429580">
    <property type="component" value="Unassembled WGS sequence"/>
</dbReference>
<keyword evidence="3" id="KW-1185">Reference proteome</keyword>
<dbReference type="RefSeq" id="WP_166949582.1">
    <property type="nucleotide sequence ID" value="NZ_JAASQI010000002.1"/>
</dbReference>
<gene>
    <name evidence="2" type="ORF">FHS82_001076</name>
</gene>
<evidence type="ECO:0000313" key="2">
    <source>
        <dbReference type="EMBL" id="NIJ57250.1"/>
    </source>
</evidence>
<comment type="caution">
    <text evidence="2">The sequence shown here is derived from an EMBL/GenBank/DDBJ whole genome shotgun (WGS) entry which is preliminary data.</text>
</comment>
<dbReference type="EMBL" id="JAASQI010000002">
    <property type="protein sequence ID" value="NIJ57250.1"/>
    <property type="molecule type" value="Genomic_DNA"/>
</dbReference>
<feature type="chain" id="PRO_5045224598" evidence="1">
    <location>
        <begin position="20"/>
        <end position="169"/>
    </location>
</feature>